<comment type="cofactor">
    <cofactor evidence="1">
        <name>FAD</name>
        <dbReference type="ChEBI" id="CHEBI:57692"/>
    </cofactor>
</comment>
<dbReference type="Gene3D" id="3.30.70.2450">
    <property type="match status" value="1"/>
</dbReference>
<sequence>MIAHPAPPPSAPVLVVGAGPVGLTLALALARLEVPTVVLDEGQGGDERRPARTVVLHPDTAALITRITGGGLDRLGLRWSGWFAMRGRRTAFSTDFGASGPGATEFGHDAPLHLPQHALTGALRAAAERERLITLAPGSRLDSLEQDGSQVRARARGTWWRGSHLVGCDGARSTVRKLLDIRFPGRTAVERHAVATLRAALPWPGRGVLHRSPPWRVSTPFAGEVVARPLPDGVWRLDWLMPPPRDPAADLVTPEVLVALVRETLAGWEDVDLPSPYDLLDTGVHTVHHRLARRWRRGRAFLAGDAAHLLGSLGGQGLEEGLRDAENLAWKLAFVRHGTAPESLLDTYQAERRAVVAARLRAADQALPILRGGGLRSYVPGTARAQDALLVDGHLGRGALGGPGGYGASPLLPSPTDADAAVDTAPGGLVEDVRVTAEDGSSTGLWERLGRSTLSVVLVAPGTGVWERRHWAGAGIMPALAEAVRTLPVPAELLVGEAYPGAPAHTVLLVRPDGRLVTALAGVRPEQLRAAAEAATGAGLAVPAPSEPQRDAAERAGARS</sequence>
<keyword evidence="6" id="KW-0503">Monooxygenase</keyword>
<dbReference type="Proteomes" id="UP001551584">
    <property type="component" value="Unassembled WGS sequence"/>
</dbReference>
<evidence type="ECO:0000256" key="2">
    <source>
        <dbReference type="ARBA" id="ARBA00022630"/>
    </source>
</evidence>
<feature type="compositionally biased region" description="Basic and acidic residues" evidence="4">
    <location>
        <begin position="548"/>
        <end position="560"/>
    </location>
</feature>
<reference evidence="6 7" key="1">
    <citation type="submission" date="2024-06" db="EMBL/GenBank/DDBJ databases">
        <title>The Natural Products Discovery Center: Release of the First 8490 Sequenced Strains for Exploring Actinobacteria Biosynthetic Diversity.</title>
        <authorList>
            <person name="Kalkreuter E."/>
            <person name="Kautsar S.A."/>
            <person name="Yang D."/>
            <person name="Bader C.D."/>
            <person name="Teijaro C.N."/>
            <person name="Fluegel L."/>
            <person name="Davis C.M."/>
            <person name="Simpson J.R."/>
            <person name="Lauterbach L."/>
            <person name="Steele A.D."/>
            <person name="Gui C."/>
            <person name="Meng S."/>
            <person name="Li G."/>
            <person name="Viehrig K."/>
            <person name="Ye F."/>
            <person name="Su P."/>
            <person name="Kiefer A.F."/>
            <person name="Nichols A."/>
            <person name="Cepeda A.J."/>
            <person name="Yan W."/>
            <person name="Fan B."/>
            <person name="Jiang Y."/>
            <person name="Adhikari A."/>
            <person name="Zheng C.-J."/>
            <person name="Schuster L."/>
            <person name="Cowan T.M."/>
            <person name="Smanski M.J."/>
            <person name="Chevrette M.G."/>
            <person name="De Carvalho L.P.S."/>
            <person name="Shen B."/>
        </authorList>
    </citation>
    <scope>NUCLEOTIDE SEQUENCE [LARGE SCALE GENOMIC DNA]</scope>
    <source>
        <strain evidence="6 7">NPDC048117</strain>
    </source>
</reference>
<keyword evidence="3" id="KW-0274">FAD</keyword>
<organism evidence="6 7">
    <name type="scientific">Streptomyces chilikensis</name>
    <dbReference type="NCBI Taxonomy" id="1194079"/>
    <lineage>
        <taxon>Bacteria</taxon>
        <taxon>Bacillati</taxon>
        <taxon>Actinomycetota</taxon>
        <taxon>Actinomycetes</taxon>
        <taxon>Kitasatosporales</taxon>
        <taxon>Streptomycetaceae</taxon>
        <taxon>Streptomyces</taxon>
    </lineage>
</organism>
<dbReference type="RefSeq" id="WP_359272806.1">
    <property type="nucleotide sequence ID" value="NZ_JBEZNA010000031.1"/>
</dbReference>
<evidence type="ECO:0000313" key="6">
    <source>
        <dbReference type="EMBL" id="MEU9578623.1"/>
    </source>
</evidence>
<proteinExistence type="predicted"/>
<keyword evidence="6" id="KW-0560">Oxidoreductase</keyword>
<comment type="caution">
    <text evidence="6">The sequence shown here is derived from an EMBL/GenBank/DDBJ whole genome shotgun (WGS) entry which is preliminary data.</text>
</comment>
<accession>A0ABV3EQZ1</accession>
<dbReference type="InterPro" id="IPR036188">
    <property type="entry name" value="FAD/NAD-bd_sf"/>
</dbReference>
<evidence type="ECO:0000256" key="1">
    <source>
        <dbReference type="ARBA" id="ARBA00001974"/>
    </source>
</evidence>
<evidence type="ECO:0000259" key="5">
    <source>
        <dbReference type="Pfam" id="PF01494"/>
    </source>
</evidence>
<evidence type="ECO:0000256" key="4">
    <source>
        <dbReference type="SAM" id="MobiDB-lite"/>
    </source>
</evidence>
<feature type="domain" description="FAD-binding" evidence="5">
    <location>
        <begin position="11"/>
        <end position="361"/>
    </location>
</feature>
<dbReference type="InterPro" id="IPR050641">
    <property type="entry name" value="RIFMO-like"/>
</dbReference>
<dbReference type="Pfam" id="PF01494">
    <property type="entry name" value="FAD_binding_3"/>
    <property type="match status" value="1"/>
</dbReference>
<keyword evidence="7" id="KW-1185">Reference proteome</keyword>
<protein>
    <submittedName>
        <fullName evidence="6">FAD-dependent monooxygenase</fullName>
    </submittedName>
</protein>
<dbReference type="EMBL" id="JBEZNA010000031">
    <property type="protein sequence ID" value="MEU9578623.1"/>
    <property type="molecule type" value="Genomic_DNA"/>
</dbReference>
<dbReference type="GO" id="GO:0004497">
    <property type="term" value="F:monooxygenase activity"/>
    <property type="evidence" value="ECO:0007669"/>
    <property type="project" value="UniProtKB-KW"/>
</dbReference>
<dbReference type="PANTHER" id="PTHR43004:SF19">
    <property type="entry name" value="BINDING MONOOXYGENASE, PUTATIVE (JCVI)-RELATED"/>
    <property type="match status" value="1"/>
</dbReference>
<gene>
    <name evidence="6" type="ORF">AB0D95_15395</name>
</gene>
<feature type="compositionally biased region" description="Low complexity" evidence="4">
    <location>
        <begin position="534"/>
        <end position="544"/>
    </location>
</feature>
<dbReference type="InterPro" id="IPR002938">
    <property type="entry name" value="FAD-bd"/>
</dbReference>
<dbReference type="PANTHER" id="PTHR43004">
    <property type="entry name" value="TRK SYSTEM POTASSIUM UPTAKE PROTEIN"/>
    <property type="match status" value="1"/>
</dbReference>
<dbReference type="SUPFAM" id="SSF51905">
    <property type="entry name" value="FAD/NAD(P)-binding domain"/>
    <property type="match status" value="1"/>
</dbReference>
<name>A0ABV3EQZ1_9ACTN</name>
<dbReference type="Gene3D" id="3.50.50.60">
    <property type="entry name" value="FAD/NAD(P)-binding domain"/>
    <property type="match status" value="1"/>
</dbReference>
<feature type="region of interest" description="Disordered" evidence="4">
    <location>
        <begin position="534"/>
        <end position="560"/>
    </location>
</feature>
<dbReference type="PRINTS" id="PR00420">
    <property type="entry name" value="RNGMNOXGNASE"/>
</dbReference>
<evidence type="ECO:0000256" key="3">
    <source>
        <dbReference type="ARBA" id="ARBA00022827"/>
    </source>
</evidence>
<evidence type="ECO:0000313" key="7">
    <source>
        <dbReference type="Proteomes" id="UP001551584"/>
    </source>
</evidence>
<keyword evidence="2" id="KW-0285">Flavoprotein</keyword>